<dbReference type="Pfam" id="PF01526">
    <property type="entry name" value="DDE_Tnp_Tn3"/>
    <property type="match status" value="1"/>
</dbReference>
<proteinExistence type="predicted"/>
<protein>
    <recommendedName>
        <fullName evidence="1">Tn3 transposase DDE domain-containing protein</fullName>
    </recommendedName>
</protein>
<evidence type="ECO:0000259" key="1">
    <source>
        <dbReference type="Pfam" id="PF01526"/>
    </source>
</evidence>
<dbReference type="RefSeq" id="WP_345573046.1">
    <property type="nucleotide sequence ID" value="NZ_BAABDQ010000034.1"/>
</dbReference>
<evidence type="ECO:0000313" key="3">
    <source>
        <dbReference type="Proteomes" id="UP001500630"/>
    </source>
</evidence>
<sequence length="69" mass="7842">MVYWHVERKNVCIYSQVRSTTDSEVASMIEGLLRHLTSAEIDRQYTDTHGASIVGFAFSHLLDFKLLPG</sequence>
<organism evidence="2 3">
    <name type="scientific">Nonomuraea rosea</name>
    <dbReference type="NCBI Taxonomy" id="638574"/>
    <lineage>
        <taxon>Bacteria</taxon>
        <taxon>Bacillati</taxon>
        <taxon>Actinomycetota</taxon>
        <taxon>Actinomycetes</taxon>
        <taxon>Streptosporangiales</taxon>
        <taxon>Streptosporangiaceae</taxon>
        <taxon>Nonomuraea</taxon>
    </lineage>
</organism>
<feature type="domain" description="Tn3 transposase DDE" evidence="1">
    <location>
        <begin position="1"/>
        <end position="68"/>
    </location>
</feature>
<name>A0ABP6Z9D8_9ACTN</name>
<accession>A0ABP6Z9D8</accession>
<evidence type="ECO:0000313" key="2">
    <source>
        <dbReference type="EMBL" id="GAA3599864.1"/>
    </source>
</evidence>
<reference evidence="3" key="1">
    <citation type="journal article" date="2019" name="Int. J. Syst. Evol. Microbiol.">
        <title>The Global Catalogue of Microorganisms (GCM) 10K type strain sequencing project: providing services to taxonomists for standard genome sequencing and annotation.</title>
        <authorList>
            <consortium name="The Broad Institute Genomics Platform"/>
            <consortium name="The Broad Institute Genome Sequencing Center for Infectious Disease"/>
            <person name="Wu L."/>
            <person name="Ma J."/>
        </authorList>
    </citation>
    <scope>NUCLEOTIDE SEQUENCE [LARGE SCALE GENOMIC DNA]</scope>
    <source>
        <strain evidence="3">JCM 17326</strain>
    </source>
</reference>
<dbReference type="EMBL" id="BAABDQ010000034">
    <property type="protein sequence ID" value="GAA3599864.1"/>
    <property type="molecule type" value="Genomic_DNA"/>
</dbReference>
<comment type="caution">
    <text evidence="2">The sequence shown here is derived from an EMBL/GenBank/DDBJ whole genome shotgun (WGS) entry which is preliminary data.</text>
</comment>
<dbReference type="InterPro" id="IPR002513">
    <property type="entry name" value="Tn3_Tnp_DDE_dom"/>
</dbReference>
<keyword evidence="3" id="KW-1185">Reference proteome</keyword>
<gene>
    <name evidence="2" type="ORF">GCM10022419_099820</name>
</gene>
<dbReference type="Proteomes" id="UP001500630">
    <property type="component" value="Unassembled WGS sequence"/>
</dbReference>